<gene>
    <name evidence="2" type="ORF">CPB83DRAFT_850392</name>
</gene>
<evidence type="ECO:0000256" key="1">
    <source>
        <dbReference type="SAM" id="MobiDB-lite"/>
    </source>
</evidence>
<comment type="caution">
    <text evidence="2">The sequence shown here is derived from an EMBL/GenBank/DDBJ whole genome shotgun (WGS) entry which is preliminary data.</text>
</comment>
<dbReference type="EMBL" id="MU157838">
    <property type="protein sequence ID" value="KAF9530822.1"/>
    <property type="molecule type" value="Genomic_DNA"/>
</dbReference>
<reference evidence="2" key="1">
    <citation type="submission" date="2020-11" db="EMBL/GenBank/DDBJ databases">
        <authorList>
            <consortium name="DOE Joint Genome Institute"/>
            <person name="Ahrendt S."/>
            <person name="Riley R."/>
            <person name="Andreopoulos W."/>
            <person name="Labutti K."/>
            <person name="Pangilinan J."/>
            <person name="Ruiz-Duenas F.J."/>
            <person name="Barrasa J.M."/>
            <person name="Sanchez-Garcia M."/>
            <person name="Camarero S."/>
            <person name="Miyauchi S."/>
            <person name="Serrano A."/>
            <person name="Linde D."/>
            <person name="Babiker R."/>
            <person name="Drula E."/>
            <person name="Ayuso-Fernandez I."/>
            <person name="Pacheco R."/>
            <person name="Padilla G."/>
            <person name="Ferreira P."/>
            <person name="Barriuso J."/>
            <person name="Kellner H."/>
            <person name="Castanera R."/>
            <person name="Alfaro M."/>
            <person name="Ramirez L."/>
            <person name="Pisabarro A.G."/>
            <person name="Kuo A."/>
            <person name="Tritt A."/>
            <person name="Lipzen A."/>
            <person name="He G."/>
            <person name="Yan M."/>
            <person name="Ng V."/>
            <person name="Cullen D."/>
            <person name="Martin F."/>
            <person name="Rosso M.-N."/>
            <person name="Henrissat B."/>
            <person name="Hibbett D."/>
            <person name="Martinez A.T."/>
            <person name="Grigoriev I.V."/>
        </authorList>
    </citation>
    <scope>NUCLEOTIDE SEQUENCE</scope>
    <source>
        <strain evidence="2">CBS 506.95</strain>
    </source>
</reference>
<evidence type="ECO:0000313" key="2">
    <source>
        <dbReference type="EMBL" id="KAF9530822.1"/>
    </source>
</evidence>
<sequence length="92" mass="10417">MADSPNPGTSNEPQNADYTAFPIENTQTQGGHSYQQELEAFGLKNKSKTRPDHASIFTNDSNFSKRSDLKRKYKKVKKVVNKVLGRDDKEKN</sequence>
<accession>A0A9P6JRI2</accession>
<protein>
    <submittedName>
        <fullName evidence="2">Uncharacterized protein</fullName>
    </submittedName>
</protein>
<name>A0A9P6JRI2_9AGAR</name>
<proteinExistence type="predicted"/>
<dbReference type="AlphaFoldDB" id="A0A9P6JRI2"/>
<feature type="region of interest" description="Disordered" evidence="1">
    <location>
        <begin position="1"/>
        <end position="34"/>
    </location>
</feature>
<organism evidence="2 3">
    <name type="scientific">Crepidotus variabilis</name>
    <dbReference type="NCBI Taxonomy" id="179855"/>
    <lineage>
        <taxon>Eukaryota</taxon>
        <taxon>Fungi</taxon>
        <taxon>Dikarya</taxon>
        <taxon>Basidiomycota</taxon>
        <taxon>Agaricomycotina</taxon>
        <taxon>Agaricomycetes</taxon>
        <taxon>Agaricomycetidae</taxon>
        <taxon>Agaricales</taxon>
        <taxon>Agaricineae</taxon>
        <taxon>Crepidotaceae</taxon>
        <taxon>Crepidotus</taxon>
    </lineage>
</organism>
<dbReference type="Proteomes" id="UP000807306">
    <property type="component" value="Unassembled WGS sequence"/>
</dbReference>
<feature type="compositionally biased region" description="Polar residues" evidence="1">
    <location>
        <begin position="1"/>
        <end position="17"/>
    </location>
</feature>
<feature type="compositionally biased region" description="Polar residues" evidence="1">
    <location>
        <begin position="24"/>
        <end position="34"/>
    </location>
</feature>
<keyword evidence="3" id="KW-1185">Reference proteome</keyword>
<evidence type="ECO:0000313" key="3">
    <source>
        <dbReference type="Proteomes" id="UP000807306"/>
    </source>
</evidence>